<evidence type="ECO:0008006" key="3">
    <source>
        <dbReference type="Google" id="ProtNLM"/>
    </source>
</evidence>
<gene>
    <name evidence="1" type="ORF">GJU40_01835</name>
</gene>
<dbReference type="RefSeq" id="WP_154306038.1">
    <property type="nucleotide sequence ID" value="NZ_WKKI01000002.1"/>
</dbReference>
<dbReference type="GO" id="GO:0008990">
    <property type="term" value="F:rRNA (guanine-N2-)-methyltransferase activity"/>
    <property type="evidence" value="ECO:0007669"/>
    <property type="project" value="InterPro"/>
</dbReference>
<name>A0A7X2IW61_9BACI</name>
<comment type="caution">
    <text evidence="1">The sequence shown here is derived from an EMBL/GenBank/DDBJ whole genome shotgun (WGS) entry which is preliminary data.</text>
</comment>
<dbReference type="OrthoDB" id="1653798at2"/>
<sequence>MNVTTSGRTAEKRILLAKSIAEELGADYKKREKKSVADMISLYGQPLLVVGENRLELYQDSKDPAFFHPNSSMFRIKRLMKGDRDPFLEACGLQSGQSLLDCTAGLASDAILASFQTGVSGKVVGIEGNRNTAYLTGKGLQTWETGIKEMDEAMRRIQILHSDHEAFLQNCSDNSFDVVYFDPMFHETIVASQGIAGLRGMSVRKEISKNAMRDALRVAKSRVVLKDHWQSPRFQQFGFSVIVRKTAKFHFGFIEKDK</sequence>
<dbReference type="Pfam" id="PF04445">
    <property type="entry name" value="SAM_MT"/>
    <property type="match status" value="1"/>
</dbReference>
<dbReference type="EMBL" id="WKKI01000002">
    <property type="protein sequence ID" value="MRX70908.1"/>
    <property type="molecule type" value="Genomic_DNA"/>
</dbReference>
<organism evidence="1 2">
    <name type="scientific">Metabacillus lacus</name>
    <dbReference type="NCBI Taxonomy" id="1983721"/>
    <lineage>
        <taxon>Bacteria</taxon>
        <taxon>Bacillati</taxon>
        <taxon>Bacillota</taxon>
        <taxon>Bacilli</taxon>
        <taxon>Bacillales</taxon>
        <taxon>Bacillaceae</taxon>
        <taxon>Metabacillus</taxon>
    </lineage>
</organism>
<dbReference type="PANTHER" id="PTHR36112">
    <property type="entry name" value="RIBOSOMAL RNA SMALL SUBUNIT METHYLTRANSFERASE J"/>
    <property type="match status" value="1"/>
</dbReference>
<accession>A0A7X2IW61</accession>
<dbReference type="InterPro" id="IPR029063">
    <property type="entry name" value="SAM-dependent_MTases_sf"/>
</dbReference>
<dbReference type="PANTHER" id="PTHR36112:SF1">
    <property type="entry name" value="RIBOSOMAL RNA SMALL SUBUNIT METHYLTRANSFERASE J"/>
    <property type="match status" value="1"/>
</dbReference>
<reference evidence="1 2" key="1">
    <citation type="submission" date="2019-11" db="EMBL/GenBank/DDBJ databases">
        <title>Bacillus lacus genome.</title>
        <authorList>
            <person name="Allen C.J."/>
            <person name="Newman J.D."/>
        </authorList>
    </citation>
    <scope>NUCLEOTIDE SEQUENCE [LARGE SCALE GENOMIC DNA]</scope>
    <source>
        <strain evidence="1 2">KCTC 33946</strain>
    </source>
</reference>
<keyword evidence="2" id="KW-1185">Reference proteome</keyword>
<dbReference type="Proteomes" id="UP000448867">
    <property type="component" value="Unassembled WGS sequence"/>
</dbReference>
<evidence type="ECO:0000313" key="2">
    <source>
        <dbReference type="Proteomes" id="UP000448867"/>
    </source>
</evidence>
<dbReference type="SUPFAM" id="SSF53335">
    <property type="entry name" value="S-adenosyl-L-methionine-dependent methyltransferases"/>
    <property type="match status" value="1"/>
</dbReference>
<dbReference type="AlphaFoldDB" id="A0A7X2IW61"/>
<dbReference type="InterPro" id="IPR007536">
    <property type="entry name" value="16SrRNA_methylTrfase_J"/>
</dbReference>
<evidence type="ECO:0000313" key="1">
    <source>
        <dbReference type="EMBL" id="MRX70908.1"/>
    </source>
</evidence>
<proteinExistence type="predicted"/>
<dbReference type="Gene3D" id="3.40.50.150">
    <property type="entry name" value="Vaccinia Virus protein VP39"/>
    <property type="match status" value="1"/>
</dbReference>
<protein>
    <recommendedName>
        <fullName evidence="3">SAM-dependent methyltransferase</fullName>
    </recommendedName>
</protein>